<comment type="caution">
    <text evidence="6">The sequence shown here is derived from an EMBL/GenBank/DDBJ whole genome shotgun (WGS) entry which is preliminary data.</text>
</comment>
<evidence type="ECO:0000256" key="1">
    <source>
        <dbReference type="ARBA" id="ARBA00023125"/>
    </source>
</evidence>
<dbReference type="Proteomes" id="UP000015523">
    <property type="component" value="Unassembled WGS sequence"/>
</dbReference>
<dbReference type="InterPro" id="IPR025827">
    <property type="entry name" value="Zn_ribbon_recom_dom"/>
</dbReference>
<dbReference type="PANTHER" id="PTHR30461:SF2">
    <property type="entry name" value="SERINE RECOMBINASE PINE-RELATED"/>
    <property type="match status" value="1"/>
</dbReference>
<dbReference type="CDD" id="cd00338">
    <property type="entry name" value="Ser_Recombinase"/>
    <property type="match status" value="1"/>
</dbReference>
<gene>
    <name evidence="6" type="ORF">M529_08970</name>
</gene>
<evidence type="ECO:0000256" key="2">
    <source>
        <dbReference type="ARBA" id="ARBA00023172"/>
    </source>
</evidence>
<dbReference type="GO" id="GO:0003677">
    <property type="term" value="F:DNA binding"/>
    <property type="evidence" value="ECO:0007669"/>
    <property type="project" value="UniProtKB-KW"/>
</dbReference>
<dbReference type="InterPro" id="IPR050639">
    <property type="entry name" value="SSR_resolvase"/>
</dbReference>
<dbReference type="PATRIC" id="fig|1346791.3.peg.1719"/>
<accession>T0J6U0</accession>
<dbReference type="Pfam" id="PF07508">
    <property type="entry name" value="Recombinase"/>
    <property type="match status" value="1"/>
</dbReference>
<evidence type="ECO:0000259" key="4">
    <source>
        <dbReference type="PROSITE" id="PS51736"/>
    </source>
</evidence>
<dbReference type="GO" id="GO:0000150">
    <property type="term" value="F:DNA strand exchange activity"/>
    <property type="evidence" value="ECO:0007669"/>
    <property type="project" value="InterPro"/>
</dbReference>
<name>T0J6U0_9SPHN</name>
<evidence type="ECO:0000313" key="6">
    <source>
        <dbReference type="EMBL" id="EQB32552.1"/>
    </source>
</evidence>
<dbReference type="Pfam" id="PF13408">
    <property type="entry name" value="Zn_ribbon_recom"/>
    <property type="match status" value="1"/>
</dbReference>
<dbReference type="InterPro" id="IPR038109">
    <property type="entry name" value="DNA_bind_recomb_sf"/>
</dbReference>
<keyword evidence="3" id="KW-0175">Coiled coil</keyword>
<dbReference type="SUPFAM" id="SSF53041">
    <property type="entry name" value="Resolvase-like"/>
    <property type="match status" value="1"/>
</dbReference>
<protein>
    <recommendedName>
        <fullName evidence="8">Recombinase domain-containing protein</fullName>
    </recommendedName>
</protein>
<dbReference type="AlphaFoldDB" id="T0J6U0"/>
<keyword evidence="2" id="KW-0233">DNA recombination</keyword>
<dbReference type="Gene3D" id="3.40.50.1390">
    <property type="entry name" value="Resolvase, N-terminal catalytic domain"/>
    <property type="match status" value="1"/>
</dbReference>
<dbReference type="eggNOG" id="COG1961">
    <property type="taxonomic scope" value="Bacteria"/>
</dbReference>
<sequence>MEQSKGHSLKRQINEGRAFIERMGWEHSEQREIVDEGKSAFHGANRSEGSLLYEFEQKARKGHFNNGAVLAVENLDRLTRQGYEEAIDLLRLFTKNGVTVATWHDNQIYEAGKRIDMMKVMSVILKAELAREESEKKSLRTRASWSNKIEAAINGDRRAMTKILPAWLQRNDATMQMEVIEYRAGVVNEIYDWYISGRGLPWIVQRLNERKEASWAYSGKDRGAGWNTAYLHKILTNRSVLGEFEPMSRPRSALHEMTKGIVVQNFYPQIITADKFHRVQQLRAQRVKWGGQATKTMNNLLSGIARCATCGGAMYFESQQKAGRKTGHKSRVDGRPLEYVAKTDRSYFRCNSARRGHTCTNKTRIRYETLEKAILDCMFDVAMKDTTFKPSDEEAKLSISIAELSRSLETKREQMQRGSENLLEVFSKSLALRVAQLEAEVEADEAQLEILERQLDLARGALRPEEDTDLLIAARTALQSDDKEERYLARVQAHQSLTRLIREMYCNSHAETNVTLHNSDVHIFIDYDGRTVIATFEGPDGELEWHPDQEAAE</sequence>
<dbReference type="PROSITE" id="PS51737">
    <property type="entry name" value="RECOMBINASE_DNA_BIND"/>
    <property type="match status" value="1"/>
</dbReference>
<dbReference type="InterPro" id="IPR006119">
    <property type="entry name" value="Resolv_N"/>
</dbReference>
<feature type="domain" description="Resolvase/invertase-type recombinase catalytic" evidence="4">
    <location>
        <begin position="1"/>
        <end position="152"/>
    </location>
</feature>
<dbReference type="PROSITE" id="PS51736">
    <property type="entry name" value="RECOMBINASES_3"/>
    <property type="match status" value="1"/>
</dbReference>
<keyword evidence="1" id="KW-0238">DNA-binding</keyword>
<evidence type="ECO:0008006" key="8">
    <source>
        <dbReference type="Google" id="ProtNLM"/>
    </source>
</evidence>
<dbReference type="PANTHER" id="PTHR30461">
    <property type="entry name" value="DNA-INVERTASE FROM LAMBDOID PROPHAGE"/>
    <property type="match status" value="1"/>
</dbReference>
<evidence type="ECO:0000256" key="3">
    <source>
        <dbReference type="SAM" id="Coils"/>
    </source>
</evidence>
<dbReference type="SMART" id="SM00857">
    <property type="entry name" value="Resolvase"/>
    <property type="match status" value="1"/>
</dbReference>
<dbReference type="STRING" id="1346791.M529_08970"/>
<dbReference type="Gene3D" id="3.90.1750.20">
    <property type="entry name" value="Putative Large Serine Recombinase, Chain B, Domain 2"/>
    <property type="match status" value="1"/>
</dbReference>
<evidence type="ECO:0000313" key="7">
    <source>
        <dbReference type="Proteomes" id="UP000015523"/>
    </source>
</evidence>
<dbReference type="InterPro" id="IPR036162">
    <property type="entry name" value="Resolvase-like_N_sf"/>
</dbReference>
<feature type="domain" description="Recombinase" evidence="5">
    <location>
        <begin position="165"/>
        <end position="289"/>
    </location>
</feature>
<proteinExistence type="predicted"/>
<evidence type="ECO:0000259" key="5">
    <source>
        <dbReference type="PROSITE" id="PS51737"/>
    </source>
</evidence>
<organism evidence="6 7">
    <name type="scientific">Sphingobium ummariense RL-3</name>
    <dbReference type="NCBI Taxonomy" id="1346791"/>
    <lineage>
        <taxon>Bacteria</taxon>
        <taxon>Pseudomonadati</taxon>
        <taxon>Pseudomonadota</taxon>
        <taxon>Alphaproteobacteria</taxon>
        <taxon>Sphingomonadales</taxon>
        <taxon>Sphingomonadaceae</taxon>
        <taxon>Sphingobium</taxon>
    </lineage>
</organism>
<reference evidence="6 7" key="1">
    <citation type="journal article" date="2013" name="Genome Announc.">
        <title>Draft Genome Sequence of Sphingobium ummariense Strain RL-3, a Hexachlorocyclohexane-Degrading Bacterium.</title>
        <authorList>
            <person name="Kohli P."/>
            <person name="Dua A."/>
            <person name="Sangwan N."/>
            <person name="Oldach P."/>
            <person name="Khurana J.P."/>
            <person name="Lal R."/>
        </authorList>
    </citation>
    <scope>NUCLEOTIDE SEQUENCE [LARGE SCALE GENOMIC DNA]</scope>
    <source>
        <strain evidence="6 7">RL-3</strain>
    </source>
</reference>
<feature type="coiled-coil region" evidence="3">
    <location>
        <begin position="401"/>
        <end position="461"/>
    </location>
</feature>
<dbReference type="InterPro" id="IPR011109">
    <property type="entry name" value="DNA_bind_recombinase_dom"/>
</dbReference>
<dbReference type="EMBL" id="AUWY01000070">
    <property type="protein sequence ID" value="EQB32552.1"/>
    <property type="molecule type" value="Genomic_DNA"/>
</dbReference>
<keyword evidence="7" id="KW-1185">Reference proteome</keyword>